<comment type="caution">
    <text evidence="1">The sequence shown here is derived from an EMBL/GenBank/DDBJ whole genome shotgun (WGS) entry which is preliminary data.</text>
</comment>
<protein>
    <submittedName>
        <fullName evidence="1">Uncharacterized protein</fullName>
    </submittedName>
</protein>
<name>A0ACC1RQA9_9HYPO</name>
<gene>
    <name evidence="1" type="ORF">NM208_g13130</name>
</gene>
<sequence length="344" mass="38807">MLLNQSPCLRQKLIEQGVDETTIDFLSDPELTMATTSHIEKHPKQSSHNGFTYHPHAPPYQKYPGNGGGRAELSEDTVSSLNDQSSSFESPTEISRPNHHCEPYRGVGQFEPNRRLQRFAQRSVQLVNLATGVTHGNIAAAVRGGMILEIYLRAKEHTATVSFAYEEDAAAFLDHSREHGLYVKNSQALVKWSDQQFILAGHVAYTIGKGATRNLIIRRRDPNHTEQSIRTDLDHIHNLHVIKVEFLKDDCFISMNSVHNAIVARTCLMSRLEYKGSRFEWATDECAQPLRSPPIRKETQIPTTRLKPKPEPVSAPSISTSFMANRFQLLDLTDNDDDDSYESD</sequence>
<evidence type="ECO:0000313" key="2">
    <source>
        <dbReference type="Proteomes" id="UP001148629"/>
    </source>
</evidence>
<organism evidence="1 2">
    <name type="scientific">Fusarium decemcellulare</name>
    <dbReference type="NCBI Taxonomy" id="57161"/>
    <lineage>
        <taxon>Eukaryota</taxon>
        <taxon>Fungi</taxon>
        <taxon>Dikarya</taxon>
        <taxon>Ascomycota</taxon>
        <taxon>Pezizomycotina</taxon>
        <taxon>Sordariomycetes</taxon>
        <taxon>Hypocreomycetidae</taxon>
        <taxon>Hypocreales</taxon>
        <taxon>Nectriaceae</taxon>
        <taxon>Fusarium</taxon>
        <taxon>Fusarium decemcellulare species complex</taxon>
    </lineage>
</organism>
<reference evidence="1" key="1">
    <citation type="submission" date="2022-08" db="EMBL/GenBank/DDBJ databases">
        <title>Genome Sequence of Fusarium decemcellulare.</title>
        <authorList>
            <person name="Buettner E."/>
        </authorList>
    </citation>
    <scope>NUCLEOTIDE SEQUENCE</scope>
    <source>
        <strain evidence="1">Babe19</strain>
    </source>
</reference>
<evidence type="ECO:0000313" key="1">
    <source>
        <dbReference type="EMBL" id="KAJ3521797.1"/>
    </source>
</evidence>
<proteinExistence type="predicted"/>
<dbReference type="EMBL" id="JANRMS010002591">
    <property type="protein sequence ID" value="KAJ3521797.1"/>
    <property type="molecule type" value="Genomic_DNA"/>
</dbReference>
<dbReference type="Proteomes" id="UP001148629">
    <property type="component" value="Unassembled WGS sequence"/>
</dbReference>
<keyword evidence="2" id="KW-1185">Reference proteome</keyword>
<accession>A0ACC1RQA9</accession>